<dbReference type="EMBL" id="BRXZ01008665">
    <property type="protein sequence ID" value="GMI29353.1"/>
    <property type="molecule type" value="Genomic_DNA"/>
</dbReference>
<evidence type="ECO:0000313" key="2">
    <source>
        <dbReference type="Proteomes" id="UP001165082"/>
    </source>
</evidence>
<reference evidence="1" key="1">
    <citation type="submission" date="2022-07" db="EMBL/GenBank/DDBJ databases">
        <title>Genome analysis of Parmales, a sister group of diatoms, reveals the evolutionary specialization of diatoms from phago-mixotrophs to photoautotrophs.</title>
        <authorList>
            <person name="Ban H."/>
            <person name="Sato S."/>
            <person name="Yoshikawa S."/>
            <person name="Kazumasa Y."/>
            <person name="Nakamura Y."/>
            <person name="Ichinomiya M."/>
            <person name="Saitoh K."/>
            <person name="Sato N."/>
            <person name="Blanc-Mathieu R."/>
            <person name="Endo H."/>
            <person name="Kuwata A."/>
            <person name="Ogata H."/>
        </authorList>
    </citation>
    <scope>NUCLEOTIDE SEQUENCE</scope>
</reference>
<accession>A0A9W7G2J2</accession>
<dbReference type="OrthoDB" id="10574020at2759"/>
<proteinExistence type="predicted"/>
<sequence>EAGGGGMECWDDCWGGECGHEAGTAYAWAAGMAWTAAKGAAGEVAFLPVLALATRRINDEEGRWREGGGGRRGGGEQDNAALISRRQSQDASDVYKYTISYTLTVDVGNVISDLLTPFYISRICAAMGGTEETIRPVDYIAWGLLGMTAFRIAVCFVGYCRANKLNDDNTGEKGEERARKIAGD</sequence>
<dbReference type="AlphaFoldDB" id="A0A9W7G2J2"/>
<dbReference type="Proteomes" id="UP001165082">
    <property type="component" value="Unassembled WGS sequence"/>
</dbReference>
<comment type="caution">
    <text evidence="1">The sequence shown here is derived from an EMBL/GenBank/DDBJ whole genome shotgun (WGS) entry which is preliminary data.</text>
</comment>
<feature type="non-terminal residue" evidence="1">
    <location>
        <position position="1"/>
    </location>
</feature>
<protein>
    <submittedName>
        <fullName evidence="1">Uncharacterized protein</fullName>
    </submittedName>
</protein>
<gene>
    <name evidence="1" type="ORF">TrRE_jg31</name>
</gene>
<organism evidence="1 2">
    <name type="scientific">Triparma retinervis</name>
    <dbReference type="NCBI Taxonomy" id="2557542"/>
    <lineage>
        <taxon>Eukaryota</taxon>
        <taxon>Sar</taxon>
        <taxon>Stramenopiles</taxon>
        <taxon>Ochrophyta</taxon>
        <taxon>Bolidophyceae</taxon>
        <taxon>Parmales</taxon>
        <taxon>Triparmaceae</taxon>
        <taxon>Triparma</taxon>
    </lineage>
</organism>
<keyword evidence="2" id="KW-1185">Reference proteome</keyword>
<feature type="non-terminal residue" evidence="1">
    <location>
        <position position="184"/>
    </location>
</feature>
<name>A0A9W7G2J2_9STRA</name>
<evidence type="ECO:0000313" key="1">
    <source>
        <dbReference type="EMBL" id="GMI29353.1"/>
    </source>
</evidence>